<dbReference type="EMBL" id="KX619437">
    <property type="protein sequence ID" value="AOS86650.1"/>
    <property type="molecule type" value="Genomic_DNA"/>
</dbReference>
<dbReference type="GeneID" id="29293196"/>
<evidence type="ECO:0000313" key="1">
    <source>
        <dbReference type="EMBL" id="AOS86650.1"/>
    </source>
</evidence>
<reference evidence="1" key="1">
    <citation type="journal article" date="2016" name="Curr. Genet.">
        <title>Hoarding and horizontal transfer led to an expanded gene and intron repertoire in the plastid genome of the diatom, Toxarium undulatum (Bacillariophyta).</title>
        <authorList>
            <person name="Ruck E.C."/>
            <person name="Linard S.R."/>
            <person name="Nakov T."/>
            <person name="Theriot E.C."/>
            <person name="Alverson A.J."/>
        </authorList>
    </citation>
    <scope>NUCLEOTIDE SEQUENCE</scope>
    <source>
        <strain evidence="1">ECT3802</strain>
    </source>
</reference>
<protein>
    <submittedName>
        <fullName evidence="1">Uncharacterized protein</fullName>
    </submittedName>
</protein>
<name>A0A1D8D9L8_9STRA</name>
<organism evidence="1">
    <name type="scientific">Toxarium undulatum</name>
    <dbReference type="NCBI Taxonomy" id="210620"/>
    <lineage>
        <taxon>Eukaryota</taxon>
        <taxon>Sar</taxon>
        <taxon>Stramenopiles</taxon>
        <taxon>Ochrophyta</taxon>
        <taxon>Bacillariophyta</taxon>
        <taxon>Mediophyceae</taxon>
        <taxon>Toxariales</taxon>
        <taxon>Toxariaceae</taxon>
        <taxon>Toxarium</taxon>
    </lineage>
</organism>
<proteinExistence type="predicted"/>
<keyword evidence="1" id="KW-0150">Chloroplast</keyword>
<geneLocation type="chloroplast" evidence="1"/>
<dbReference type="RefSeq" id="YP_009308907.1">
    <property type="nucleotide sequence ID" value="NC_031425.1"/>
</dbReference>
<accession>A0A1D8D9L8</accession>
<sequence length="138" mass="16707">MNPEYNQNSEYIKYPLDNRKFYSEIFIIKCEVELSFFAEKILEACCNKKFFQVLETIEYSLKSNLQERDYLLQIFYSIGIAMQNNRNTNFFDIQIDDIKIQKTLNRNNINCQLIEANYLRIKLFCTVKPPKKKKEPYW</sequence>
<dbReference type="AlphaFoldDB" id="A0A1D8D9L8"/>
<keyword evidence="1" id="KW-0934">Plastid</keyword>
<gene>
    <name evidence="1" type="primary">ycf88</name>
</gene>